<name>A0A9Q1JI55_9CARY</name>
<evidence type="ECO:0008006" key="3">
    <source>
        <dbReference type="Google" id="ProtNLM"/>
    </source>
</evidence>
<sequence length="296" mass="34542">MRSIGPYFTWTNRTIWTRIDRALVNTLWYDQFDFSQVIYLANSLSDHTALIIDTPNCPKPLFTFQFCDKWTRDSSFPPLVTSQLTTSSHQGANHALKVFLRKTKVKLERAQLLLQTNPVNTQLMQREREMREHYIKLLTSVIDIIRQQCKTEWITYGDDCTRTTIRGYWESKTPREDKLTPRQIIRSPKLFLEGFQEGSLPMRYLGVPVTASRLSKLECRGLVKKIMGKIRFWATKSISFVGRAQLLNLVVFGMISYWASIFILPQDVIDQLNQIYRNYLLGGDGRIPKKPLHLMD</sequence>
<keyword evidence="2" id="KW-1185">Reference proteome</keyword>
<dbReference type="PANTHER" id="PTHR33116:SF66">
    <property type="entry name" value="REVERSE TRANSCRIPTASE ZINC-BINDING DOMAIN-CONTAINING PROTEIN"/>
    <property type="match status" value="1"/>
</dbReference>
<dbReference type="OrthoDB" id="2417874at2759"/>
<comment type="caution">
    <text evidence="1">The sequence shown here is derived from an EMBL/GenBank/DDBJ whole genome shotgun (WGS) entry which is preliminary data.</text>
</comment>
<evidence type="ECO:0000313" key="1">
    <source>
        <dbReference type="EMBL" id="KAJ8419838.1"/>
    </source>
</evidence>
<dbReference type="Proteomes" id="UP001153076">
    <property type="component" value="Unassembled WGS sequence"/>
</dbReference>
<protein>
    <recommendedName>
        <fullName evidence="3">Reverse transcriptase</fullName>
    </recommendedName>
</protein>
<dbReference type="PANTHER" id="PTHR33116">
    <property type="entry name" value="REVERSE TRANSCRIPTASE ZINC-BINDING DOMAIN-CONTAINING PROTEIN-RELATED-RELATED"/>
    <property type="match status" value="1"/>
</dbReference>
<gene>
    <name evidence="1" type="ORF">Cgig2_030549</name>
</gene>
<organism evidence="1 2">
    <name type="scientific">Carnegiea gigantea</name>
    <dbReference type="NCBI Taxonomy" id="171969"/>
    <lineage>
        <taxon>Eukaryota</taxon>
        <taxon>Viridiplantae</taxon>
        <taxon>Streptophyta</taxon>
        <taxon>Embryophyta</taxon>
        <taxon>Tracheophyta</taxon>
        <taxon>Spermatophyta</taxon>
        <taxon>Magnoliopsida</taxon>
        <taxon>eudicotyledons</taxon>
        <taxon>Gunneridae</taxon>
        <taxon>Pentapetalae</taxon>
        <taxon>Caryophyllales</taxon>
        <taxon>Cactineae</taxon>
        <taxon>Cactaceae</taxon>
        <taxon>Cactoideae</taxon>
        <taxon>Echinocereeae</taxon>
        <taxon>Carnegiea</taxon>
    </lineage>
</organism>
<proteinExistence type="predicted"/>
<dbReference type="AlphaFoldDB" id="A0A9Q1JI55"/>
<evidence type="ECO:0000313" key="2">
    <source>
        <dbReference type="Proteomes" id="UP001153076"/>
    </source>
</evidence>
<reference evidence="1" key="1">
    <citation type="submission" date="2022-04" db="EMBL/GenBank/DDBJ databases">
        <title>Carnegiea gigantea Genome sequencing and assembly v2.</title>
        <authorList>
            <person name="Copetti D."/>
            <person name="Sanderson M.J."/>
            <person name="Burquez A."/>
            <person name="Wojciechowski M.F."/>
        </authorList>
    </citation>
    <scope>NUCLEOTIDE SEQUENCE</scope>
    <source>
        <strain evidence="1">SGP5-SGP5p</strain>
        <tissue evidence="1">Aerial part</tissue>
    </source>
</reference>
<dbReference type="EMBL" id="JAKOGI010004313">
    <property type="protein sequence ID" value="KAJ8419838.1"/>
    <property type="molecule type" value="Genomic_DNA"/>
</dbReference>
<accession>A0A9Q1JI55</accession>